<organism evidence="1 2">
    <name type="scientific">Aldrovandia affinis</name>
    <dbReference type="NCBI Taxonomy" id="143900"/>
    <lineage>
        <taxon>Eukaryota</taxon>
        <taxon>Metazoa</taxon>
        <taxon>Chordata</taxon>
        <taxon>Craniata</taxon>
        <taxon>Vertebrata</taxon>
        <taxon>Euteleostomi</taxon>
        <taxon>Actinopterygii</taxon>
        <taxon>Neopterygii</taxon>
        <taxon>Teleostei</taxon>
        <taxon>Notacanthiformes</taxon>
        <taxon>Halosauridae</taxon>
        <taxon>Aldrovandia</taxon>
    </lineage>
</organism>
<reference evidence="1" key="1">
    <citation type="journal article" date="2023" name="Science">
        <title>Genome structures resolve the early diversification of teleost fishes.</title>
        <authorList>
            <person name="Parey E."/>
            <person name="Louis A."/>
            <person name="Montfort J."/>
            <person name="Bouchez O."/>
            <person name="Roques C."/>
            <person name="Iampietro C."/>
            <person name="Lluch J."/>
            <person name="Castinel A."/>
            <person name="Donnadieu C."/>
            <person name="Desvignes T."/>
            <person name="Floi Bucao C."/>
            <person name="Jouanno E."/>
            <person name="Wen M."/>
            <person name="Mejri S."/>
            <person name="Dirks R."/>
            <person name="Jansen H."/>
            <person name="Henkel C."/>
            <person name="Chen W.J."/>
            <person name="Zahm M."/>
            <person name="Cabau C."/>
            <person name="Klopp C."/>
            <person name="Thompson A.W."/>
            <person name="Robinson-Rechavi M."/>
            <person name="Braasch I."/>
            <person name="Lecointre G."/>
            <person name="Bobe J."/>
            <person name="Postlethwait J.H."/>
            <person name="Berthelot C."/>
            <person name="Roest Crollius H."/>
            <person name="Guiguen Y."/>
        </authorList>
    </citation>
    <scope>NUCLEOTIDE SEQUENCE</scope>
    <source>
        <strain evidence="1">NC1722</strain>
    </source>
</reference>
<evidence type="ECO:0000313" key="1">
    <source>
        <dbReference type="EMBL" id="KAJ8415703.1"/>
    </source>
</evidence>
<evidence type="ECO:0000313" key="2">
    <source>
        <dbReference type="Proteomes" id="UP001221898"/>
    </source>
</evidence>
<accession>A0AAD7T7P1</accession>
<dbReference type="Proteomes" id="UP001221898">
    <property type="component" value="Unassembled WGS sequence"/>
</dbReference>
<gene>
    <name evidence="1" type="ORF">AAFF_G00402600</name>
</gene>
<keyword evidence="2" id="KW-1185">Reference proteome</keyword>
<name>A0AAD7T7P1_9TELE</name>
<comment type="caution">
    <text evidence="1">The sequence shown here is derived from an EMBL/GenBank/DDBJ whole genome shotgun (WGS) entry which is preliminary data.</text>
</comment>
<dbReference type="AlphaFoldDB" id="A0AAD7T7P1"/>
<dbReference type="EMBL" id="JAINUG010000008">
    <property type="protein sequence ID" value="KAJ8415703.1"/>
    <property type="molecule type" value="Genomic_DNA"/>
</dbReference>
<proteinExistence type="predicted"/>
<protein>
    <submittedName>
        <fullName evidence="1">Uncharacterized protein</fullName>
    </submittedName>
</protein>
<sequence>MSLCLSSQLHHLGGARAGGGAFILDPHGFSSSVRVQEKSAWRMCVGSSGSLDAPPPLPRPQAGATLRALDLAQESSAFSLKHRVLQLPLCDRTISVNIQRNPQDHPLCGPAPPTCCQVI</sequence>